<dbReference type="AlphaFoldDB" id="A0A0F9U3B9"/>
<dbReference type="EMBL" id="LAZR01000873">
    <property type="protein sequence ID" value="KKN55766.1"/>
    <property type="molecule type" value="Genomic_DNA"/>
</dbReference>
<sequence>MGLDLPKTFDFGGTELVEIKHLETTFGISHRVALKYLHVLHIKPMHIGNDIFFSLQTFNRIMFVLSRPGSPGFLFPGSKGKKRDDLREDENYLVEVTEDILKEASTPQILAEMAAASGRDNSMIKKLISADNAKSRKEPK</sequence>
<protein>
    <submittedName>
        <fullName evidence="1">Uncharacterized protein</fullName>
    </submittedName>
</protein>
<proteinExistence type="predicted"/>
<organism evidence="1">
    <name type="scientific">marine sediment metagenome</name>
    <dbReference type="NCBI Taxonomy" id="412755"/>
    <lineage>
        <taxon>unclassified sequences</taxon>
        <taxon>metagenomes</taxon>
        <taxon>ecological metagenomes</taxon>
    </lineage>
</organism>
<comment type="caution">
    <text evidence="1">The sequence shown here is derived from an EMBL/GenBank/DDBJ whole genome shotgun (WGS) entry which is preliminary data.</text>
</comment>
<gene>
    <name evidence="1" type="ORF">LCGC14_0579150</name>
</gene>
<accession>A0A0F9U3B9</accession>
<reference evidence="1" key="1">
    <citation type="journal article" date="2015" name="Nature">
        <title>Complex archaea that bridge the gap between prokaryotes and eukaryotes.</title>
        <authorList>
            <person name="Spang A."/>
            <person name="Saw J.H."/>
            <person name="Jorgensen S.L."/>
            <person name="Zaremba-Niedzwiedzka K."/>
            <person name="Martijn J."/>
            <person name="Lind A.E."/>
            <person name="van Eijk R."/>
            <person name="Schleper C."/>
            <person name="Guy L."/>
            <person name="Ettema T.J."/>
        </authorList>
    </citation>
    <scope>NUCLEOTIDE SEQUENCE</scope>
</reference>
<name>A0A0F9U3B9_9ZZZZ</name>
<evidence type="ECO:0000313" key="1">
    <source>
        <dbReference type="EMBL" id="KKN55766.1"/>
    </source>
</evidence>